<reference evidence="1 2" key="1">
    <citation type="submission" date="2016-10" db="EMBL/GenBank/DDBJ databases">
        <title>Complete Genome Sequence of Peptococcaceae strain DCMF.</title>
        <authorList>
            <person name="Edwards R.J."/>
            <person name="Holland S.I."/>
            <person name="Deshpande N.P."/>
            <person name="Wong Y.K."/>
            <person name="Ertan H."/>
            <person name="Manefield M."/>
            <person name="Russell T.L."/>
            <person name="Lee M.J."/>
        </authorList>
    </citation>
    <scope>NUCLEOTIDE SEQUENCE [LARGE SCALE GENOMIC DNA]</scope>
    <source>
        <strain evidence="1 2">DCMF</strain>
    </source>
</reference>
<dbReference type="KEGG" id="fwa:DCMF_28075"/>
<evidence type="ECO:0000313" key="1">
    <source>
        <dbReference type="EMBL" id="ATW28095.1"/>
    </source>
</evidence>
<evidence type="ECO:0000313" key="2">
    <source>
        <dbReference type="Proteomes" id="UP000323521"/>
    </source>
</evidence>
<dbReference type="Proteomes" id="UP000323521">
    <property type="component" value="Chromosome"/>
</dbReference>
<protein>
    <submittedName>
        <fullName evidence="1">Uncharacterized protein</fullName>
    </submittedName>
</protein>
<name>A0A3G1L0T2_FORW1</name>
<organism evidence="1 2">
    <name type="scientific">Formimonas warabiya</name>
    <dbReference type="NCBI Taxonomy" id="1761012"/>
    <lineage>
        <taxon>Bacteria</taxon>
        <taxon>Bacillati</taxon>
        <taxon>Bacillota</taxon>
        <taxon>Clostridia</taxon>
        <taxon>Eubacteriales</taxon>
        <taxon>Peptococcaceae</taxon>
        <taxon>Candidatus Formimonas</taxon>
    </lineage>
</organism>
<proteinExistence type="predicted"/>
<sequence>MLHDIIKKVEEINYRISEISKIDYMGLKGIIILNENNESSGVILLSDRREIQFNILASGQLAAYHESNQKIVSGLRTKILDLMKLRKQRDTLFREFILQTDDPSMKDDITYSLELL</sequence>
<gene>
    <name evidence="1" type="ORF">DCMF_28075</name>
</gene>
<accession>A0A3G1L0T2</accession>
<dbReference type="EMBL" id="CP017634">
    <property type="protein sequence ID" value="ATW28095.1"/>
    <property type="molecule type" value="Genomic_DNA"/>
</dbReference>
<keyword evidence="2" id="KW-1185">Reference proteome</keyword>
<dbReference type="AlphaFoldDB" id="A0A3G1L0T2"/>